<dbReference type="Gene3D" id="2.30.29.30">
    <property type="entry name" value="Pleckstrin-homology domain (PH domain)/Phosphotyrosine-binding domain (PTB)"/>
    <property type="match status" value="1"/>
</dbReference>
<feature type="compositionally biased region" description="Basic and acidic residues" evidence="1">
    <location>
        <begin position="350"/>
        <end position="363"/>
    </location>
</feature>
<dbReference type="EMBL" id="JAFNEN010000547">
    <property type="protein sequence ID" value="KAG8180841.1"/>
    <property type="molecule type" value="Genomic_DNA"/>
</dbReference>
<feature type="compositionally biased region" description="Polar residues" evidence="1">
    <location>
        <begin position="479"/>
        <end position="491"/>
    </location>
</feature>
<accession>A0AAV6UC33</accession>
<feature type="compositionally biased region" description="Pro residues" evidence="1">
    <location>
        <begin position="677"/>
        <end position="692"/>
    </location>
</feature>
<dbReference type="PANTHER" id="PTHR47695:SF3">
    <property type="entry name" value="PID DOMAIN-CONTAINING PROTEIN"/>
    <property type="match status" value="1"/>
</dbReference>
<name>A0AAV6UC33_9ARAC</name>
<feature type="region of interest" description="Disordered" evidence="1">
    <location>
        <begin position="227"/>
        <end position="262"/>
    </location>
</feature>
<feature type="region of interest" description="Disordered" evidence="1">
    <location>
        <begin position="350"/>
        <end position="575"/>
    </location>
</feature>
<evidence type="ECO:0000313" key="4">
    <source>
        <dbReference type="Proteomes" id="UP000827092"/>
    </source>
</evidence>
<evidence type="ECO:0000313" key="3">
    <source>
        <dbReference type="EMBL" id="KAG8180841.1"/>
    </source>
</evidence>
<feature type="region of interest" description="Disordered" evidence="1">
    <location>
        <begin position="676"/>
        <end position="792"/>
    </location>
</feature>
<dbReference type="PANTHER" id="PTHR47695">
    <property type="entry name" value="PID DOMAIN-CONTAINING PROTEIN"/>
    <property type="match status" value="1"/>
</dbReference>
<feature type="compositionally biased region" description="Basic and acidic residues" evidence="1">
    <location>
        <begin position="125"/>
        <end position="140"/>
    </location>
</feature>
<protein>
    <recommendedName>
        <fullName evidence="2">PID domain-containing protein</fullName>
    </recommendedName>
</protein>
<dbReference type="Proteomes" id="UP000827092">
    <property type="component" value="Unassembled WGS sequence"/>
</dbReference>
<feature type="compositionally biased region" description="Basic and acidic residues" evidence="1">
    <location>
        <begin position="393"/>
        <end position="405"/>
    </location>
</feature>
<dbReference type="SUPFAM" id="SSF50729">
    <property type="entry name" value="PH domain-like"/>
    <property type="match status" value="1"/>
</dbReference>
<dbReference type="Pfam" id="PF00640">
    <property type="entry name" value="PID"/>
    <property type="match status" value="1"/>
</dbReference>
<feature type="region of interest" description="Disordered" evidence="1">
    <location>
        <begin position="289"/>
        <end position="334"/>
    </location>
</feature>
<proteinExistence type="predicted"/>
<feature type="region of interest" description="Disordered" evidence="1">
    <location>
        <begin position="113"/>
        <end position="160"/>
    </location>
</feature>
<feature type="compositionally biased region" description="Low complexity" evidence="1">
    <location>
        <begin position="521"/>
        <end position="535"/>
    </location>
</feature>
<feature type="compositionally biased region" description="Low complexity" evidence="1">
    <location>
        <begin position="368"/>
        <end position="383"/>
    </location>
</feature>
<sequence length="814" mass="87786">MCQGALQRLKAAVKTSGDHKQRIILNISLSGIIIKDDKSGDVLHHHPIHKISFISQDTGDGRAFGYVFGCPQAGHEFFAFKTEKTASQVVLTLRDLFLAALELKKKEMEEEAAEVSSESVASNEQKTEDNFHQRTERPLRVELPLSEQPPNASSTAATDNSHLKFSVDSLQQGISHMDRSIAQKFGFSFSEDDVSESSVNSFPSSFQFKVDKLASLYHETLSLSSRSSSTSDYACASSIPEEERAVTSVTSSDPPPSPPRREDRYAVFLEDIDALPSVFDNPDIVTLQPILAQPKTPPESAQEPPKEEEDASMNAPPQDPNPVPFAELDPLGNQPYIDRKDFFCELKKPPKRALKDLTERDPFSTELNGSPNSSFSAPSFNPFGDPPALPPKKPTEHGKELHMNTEDEVPWGHRSPFNPFVTSSEDDPDIPPPSSPPPPPPPPRLPPLATTPAPPPRPPGRAWLSFETPTEEKGKTLEAFNSSTHSSSSCGARSIDLAYDRLEEELPPPLPSPLRRRCSQSDSSPPGSPAWGASARRNAPEVFFPEEIVGDHSPLPEKKPENGGAVNNLVKRNGDAKENGGGFWDAFGNSFTNKGGFSEGNGGVFSNRGFEDEGFTDKGNFVDDYQVFGSSNGGVTSECTSKRFVFEKSKVSGFSNGYTPGSGDKVDVFAGGIFVKLPPPCEGTSPPLPPKPTSSSVFSSSGGTHSLSTGTTYSSSSRDKTTSSSSGGTHSSNTRQTTSSSSGGANSTSSLAFSSSDESRRVGSVGESLVSSGEHVGEEIISSPDSIFRKRDDPFADDFFLSLPRKDKECKPSS</sequence>
<feature type="compositionally biased region" description="Low complexity" evidence="1">
    <location>
        <begin position="227"/>
        <end position="238"/>
    </location>
</feature>
<dbReference type="InterPro" id="IPR006020">
    <property type="entry name" value="PTB/PI_dom"/>
</dbReference>
<reference evidence="3 4" key="1">
    <citation type="journal article" date="2022" name="Nat. Ecol. Evol.">
        <title>A masculinizing supergene underlies an exaggerated male reproductive morph in a spider.</title>
        <authorList>
            <person name="Hendrickx F."/>
            <person name="De Corte Z."/>
            <person name="Sonet G."/>
            <person name="Van Belleghem S.M."/>
            <person name="Kostlbacher S."/>
            <person name="Vangestel C."/>
        </authorList>
    </citation>
    <scope>NUCLEOTIDE SEQUENCE [LARGE SCALE GENOMIC DNA]</scope>
    <source>
        <strain evidence="3">W744_W776</strain>
    </source>
</reference>
<organism evidence="3 4">
    <name type="scientific">Oedothorax gibbosus</name>
    <dbReference type="NCBI Taxonomy" id="931172"/>
    <lineage>
        <taxon>Eukaryota</taxon>
        <taxon>Metazoa</taxon>
        <taxon>Ecdysozoa</taxon>
        <taxon>Arthropoda</taxon>
        <taxon>Chelicerata</taxon>
        <taxon>Arachnida</taxon>
        <taxon>Araneae</taxon>
        <taxon>Araneomorphae</taxon>
        <taxon>Entelegynae</taxon>
        <taxon>Araneoidea</taxon>
        <taxon>Linyphiidae</taxon>
        <taxon>Erigoninae</taxon>
        <taxon>Oedothorax</taxon>
    </lineage>
</organism>
<dbReference type="PROSITE" id="PS01179">
    <property type="entry name" value="PID"/>
    <property type="match status" value="1"/>
</dbReference>
<feature type="domain" description="PID" evidence="2">
    <location>
        <begin position="19"/>
        <end position="125"/>
    </location>
</feature>
<gene>
    <name evidence="3" type="ORF">JTE90_005927</name>
</gene>
<dbReference type="GO" id="GO:0005737">
    <property type="term" value="C:cytoplasm"/>
    <property type="evidence" value="ECO:0007669"/>
    <property type="project" value="TreeGrafter"/>
</dbReference>
<comment type="caution">
    <text evidence="3">The sequence shown here is derived from an EMBL/GenBank/DDBJ whole genome shotgun (WGS) entry which is preliminary data.</text>
</comment>
<feature type="compositionally biased region" description="Pro residues" evidence="1">
    <location>
        <begin position="430"/>
        <end position="446"/>
    </location>
</feature>
<dbReference type="InterPro" id="IPR011993">
    <property type="entry name" value="PH-like_dom_sf"/>
</dbReference>
<dbReference type="SMART" id="SM00462">
    <property type="entry name" value="PTB"/>
    <property type="match status" value="1"/>
</dbReference>
<feature type="compositionally biased region" description="Polar residues" evidence="1">
    <location>
        <begin position="148"/>
        <end position="160"/>
    </location>
</feature>
<evidence type="ECO:0000259" key="2">
    <source>
        <dbReference type="PROSITE" id="PS01179"/>
    </source>
</evidence>
<keyword evidence="4" id="KW-1185">Reference proteome</keyword>
<feature type="compositionally biased region" description="Low complexity" evidence="1">
    <location>
        <begin position="693"/>
        <end position="774"/>
    </location>
</feature>
<dbReference type="AlphaFoldDB" id="A0AAV6UC33"/>
<evidence type="ECO:0000256" key="1">
    <source>
        <dbReference type="SAM" id="MobiDB-lite"/>
    </source>
</evidence>